<sequence>MSVLKGEKIFNAEKSVKYFFQKSYKKTNHLVIVFSAFSPIGKPPKYNYISTLEGFDCNKLFILDDFGSRASYYLCQNRDFLIERSVYKLIQWIIKENNIENVMACGSSKGGYAALYYGIKYGFDHIIVASPQYYLGDYLLDQTNSIDVVDFLSGSSNEEDKKFLNNIMYVMISETNNRPNIFIHLGKGETHYQNHVQPLLTQFEKFHFNYELDLGNYSDHKDVALFYPEILKRKVRNVYGYPLIKFKKLVEGNIPQNTKVTFEVETDGEDNKVAWYLYLDGKKIDVKNYTLDRTYEVMFAKKGQYKVRSFVINKEGFKISATTNKIVVE</sequence>
<evidence type="ECO:0000313" key="2">
    <source>
        <dbReference type="Proteomes" id="UP000665043"/>
    </source>
</evidence>
<accession>A0ABX7VVQ3</accession>
<organism evidence="1 2">
    <name type="scientific">Sediminibacillus dalangtanensis</name>
    <dbReference type="NCBI Taxonomy" id="2729421"/>
    <lineage>
        <taxon>Bacteria</taxon>
        <taxon>Bacillati</taxon>
        <taxon>Bacillota</taxon>
        <taxon>Bacilli</taxon>
        <taxon>Bacillales</taxon>
        <taxon>Bacillaceae</taxon>
        <taxon>Sediminibacillus</taxon>
    </lineage>
</organism>
<dbReference type="RefSeq" id="WP_209365909.1">
    <property type="nucleotide sequence ID" value="NZ_CP046956.1"/>
</dbReference>
<gene>
    <name evidence="1" type="ORF">ERJ70_16690</name>
</gene>
<dbReference type="SUPFAM" id="SSF53474">
    <property type="entry name" value="alpha/beta-Hydrolases"/>
    <property type="match status" value="1"/>
</dbReference>
<dbReference type="Proteomes" id="UP000665043">
    <property type="component" value="Chromosome"/>
</dbReference>
<protein>
    <submittedName>
        <fullName evidence="1">Two component regulator three Y domain-containing protein</fullName>
    </submittedName>
</protein>
<proteinExistence type="predicted"/>
<evidence type="ECO:0000313" key="1">
    <source>
        <dbReference type="EMBL" id="QTN00772.1"/>
    </source>
</evidence>
<reference evidence="1 2" key="1">
    <citation type="submission" date="2019-12" db="EMBL/GenBank/DDBJ databases">
        <title>The whole genome sequencing of a strain isolated from a Mars analog, Dalangtan Playa.</title>
        <authorList>
            <person name="Huang T."/>
        </authorList>
    </citation>
    <scope>NUCLEOTIDE SEQUENCE [LARGE SCALE GENOMIC DNA]</scope>
    <source>
        <strain evidence="1 2">DP4-553-S</strain>
    </source>
</reference>
<dbReference type="InterPro" id="IPR029058">
    <property type="entry name" value="AB_hydrolase_fold"/>
</dbReference>
<dbReference type="Gene3D" id="3.40.50.1820">
    <property type="entry name" value="alpha/beta hydrolase"/>
    <property type="match status" value="1"/>
</dbReference>
<name>A0ABX7VVQ3_9BACI</name>
<dbReference type="EMBL" id="CP046956">
    <property type="protein sequence ID" value="QTN00772.1"/>
    <property type="molecule type" value="Genomic_DNA"/>
</dbReference>
<keyword evidence="2" id="KW-1185">Reference proteome</keyword>